<feature type="compositionally biased region" description="Basic and acidic residues" evidence="6">
    <location>
        <begin position="158"/>
        <end position="199"/>
    </location>
</feature>
<reference evidence="8" key="2">
    <citation type="journal article" date="2024" name="Plant">
        <title>Genomic evolution and insights into agronomic trait innovations of Sesamum species.</title>
        <authorList>
            <person name="Miao H."/>
            <person name="Wang L."/>
            <person name="Qu L."/>
            <person name="Liu H."/>
            <person name="Sun Y."/>
            <person name="Le M."/>
            <person name="Wang Q."/>
            <person name="Wei S."/>
            <person name="Zheng Y."/>
            <person name="Lin W."/>
            <person name="Duan Y."/>
            <person name="Cao H."/>
            <person name="Xiong S."/>
            <person name="Wang X."/>
            <person name="Wei L."/>
            <person name="Li C."/>
            <person name="Ma Q."/>
            <person name="Ju M."/>
            <person name="Zhao R."/>
            <person name="Li G."/>
            <person name="Mu C."/>
            <person name="Tian Q."/>
            <person name="Mei H."/>
            <person name="Zhang T."/>
            <person name="Gao T."/>
            <person name="Zhang H."/>
        </authorList>
    </citation>
    <scope>NUCLEOTIDE SEQUENCE</scope>
    <source>
        <strain evidence="8">G02</strain>
    </source>
</reference>
<evidence type="ECO:0000259" key="7">
    <source>
        <dbReference type="Pfam" id="PF06886"/>
    </source>
</evidence>
<feature type="region of interest" description="Disordered" evidence="6">
    <location>
        <begin position="1"/>
        <end position="330"/>
    </location>
</feature>
<evidence type="ECO:0000256" key="6">
    <source>
        <dbReference type="SAM" id="MobiDB-lite"/>
    </source>
</evidence>
<evidence type="ECO:0000256" key="4">
    <source>
        <dbReference type="ARBA" id="ARBA00022701"/>
    </source>
</evidence>
<feature type="domain" description="TPX2 C-terminal" evidence="7">
    <location>
        <begin position="157"/>
        <end position="228"/>
    </location>
</feature>
<feature type="compositionally biased region" description="Basic and acidic residues" evidence="6">
    <location>
        <begin position="87"/>
        <end position="97"/>
    </location>
</feature>
<comment type="caution">
    <text evidence="8">The sequence shown here is derived from an EMBL/GenBank/DDBJ whole genome shotgun (WGS) entry which is preliminary data.</text>
</comment>
<reference evidence="8" key="1">
    <citation type="submission" date="2020-06" db="EMBL/GenBank/DDBJ databases">
        <authorList>
            <person name="Li T."/>
            <person name="Hu X."/>
            <person name="Zhang T."/>
            <person name="Song X."/>
            <person name="Zhang H."/>
            <person name="Dai N."/>
            <person name="Sheng W."/>
            <person name="Hou X."/>
            <person name="Wei L."/>
        </authorList>
    </citation>
    <scope>NUCLEOTIDE SEQUENCE</scope>
    <source>
        <strain evidence="8">G02</strain>
        <tissue evidence="8">Leaf</tissue>
    </source>
</reference>
<dbReference type="AlphaFoldDB" id="A0AAW2NN13"/>
<dbReference type="GO" id="GO:0005874">
    <property type="term" value="C:microtubule"/>
    <property type="evidence" value="ECO:0007669"/>
    <property type="project" value="UniProtKB-KW"/>
</dbReference>
<evidence type="ECO:0000256" key="3">
    <source>
        <dbReference type="ARBA" id="ARBA00022490"/>
    </source>
</evidence>
<protein>
    <submittedName>
        <fullName evidence="8">Protein WVD2-like 4</fullName>
    </submittedName>
</protein>
<feature type="compositionally biased region" description="Basic and acidic residues" evidence="6">
    <location>
        <begin position="7"/>
        <end position="21"/>
    </location>
</feature>
<sequence>MESENGVPHEDEKKVIVEKPNGEGSTDLDVNKENIRNSDEPFSDSSSNGPKSSKLAKNQSNSKISVVFGRSTKPSLTQSLSFPARGRHSDVMKRSIESGKNMPATEAVTKSAPDTLIEQSSETASAAKEDDTHSTTSSNLTPRAQQRKMNVPGFSSRLQERAEKRKEFFSKIEEKVHAKEVEKNNLQAKSKENQEAEKKQLRKSLTFKATPMPTFYKEPPPKVELKKIPTTRPISPKLGRNKGTTVENGGSCVSPRVSKDNCKSPRSPLANSDKGNAALKKSIKSSLSKSHTRDSTTARKAKTAETEGQDKKAPTQSSDEIQDRPHCSQELEDEVQESNLCFIRSRSCACSSYCRRLKDTSDVSHEKLKL</sequence>
<dbReference type="GO" id="GO:0000226">
    <property type="term" value="P:microtubule cytoskeleton organization"/>
    <property type="evidence" value="ECO:0007669"/>
    <property type="project" value="InterPro"/>
</dbReference>
<dbReference type="PANTHER" id="PTHR46372:SF26">
    <property type="entry name" value="(WILD MALAYSIAN BANANA) HYPOTHETICAL PROTEIN"/>
    <property type="match status" value="1"/>
</dbReference>
<proteinExistence type="inferred from homology"/>
<accession>A0AAW2NN13</accession>
<evidence type="ECO:0000256" key="5">
    <source>
        <dbReference type="ARBA" id="ARBA00023212"/>
    </source>
</evidence>
<dbReference type="GO" id="GO:0008017">
    <property type="term" value="F:microtubule binding"/>
    <property type="evidence" value="ECO:0007669"/>
    <property type="project" value="InterPro"/>
</dbReference>
<organism evidence="8">
    <name type="scientific">Sesamum radiatum</name>
    <name type="common">Black benniseed</name>
    <dbReference type="NCBI Taxonomy" id="300843"/>
    <lineage>
        <taxon>Eukaryota</taxon>
        <taxon>Viridiplantae</taxon>
        <taxon>Streptophyta</taxon>
        <taxon>Embryophyta</taxon>
        <taxon>Tracheophyta</taxon>
        <taxon>Spermatophyta</taxon>
        <taxon>Magnoliopsida</taxon>
        <taxon>eudicotyledons</taxon>
        <taxon>Gunneridae</taxon>
        <taxon>Pentapetalae</taxon>
        <taxon>asterids</taxon>
        <taxon>lamiids</taxon>
        <taxon>Lamiales</taxon>
        <taxon>Pedaliaceae</taxon>
        <taxon>Sesamum</taxon>
    </lineage>
</organism>
<dbReference type="InterPro" id="IPR044806">
    <property type="entry name" value="WVD2/WDL1-4"/>
</dbReference>
<evidence type="ECO:0000313" key="8">
    <source>
        <dbReference type="EMBL" id="KAL0344870.1"/>
    </source>
</evidence>
<comment type="similarity">
    <text evidence="2">Belongs to the TPX2 family.</text>
</comment>
<dbReference type="EMBL" id="JACGWJ010000019">
    <property type="protein sequence ID" value="KAL0344870.1"/>
    <property type="molecule type" value="Genomic_DNA"/>
</dbReference>
<name>A0AAW2NN13_SESRA</name>
<gene>
    <name evidence="8" type="ORF">Sradi_4318300</name>
</gene>
<feature type="compositionally biased region" description="Polar residues" evidence="6">
    <location>
        <begin position="72"/>
        <end position="81"/>
    </location>
</feature>
<evidence type="ECO:0000256" key="1">
    <source>
        <dbReference type="ARBA" id="ARBA00004245"/>
    </source>
</evidence>
<keyword evidence="3" id="KW-0963">Cytoplasm</keyword>
<feature type="compositionally biased region" description="Low complexity" evidence="6">
    <location>
        <begin position="43"/>
        <end position="53"/>
    </location>
</feature>
<keyword evidence="4" id="KW-0493">Microtubule</keyword>
<keyword evidence="5" id="KW-0206">Cytoskeleton</keyword>
<dbReference type="InterPro" id="IPR027329">
    <property type="entry name" value="TPX2_C"/>
</dbReference>
<comment type="subcellular location">
    <subcellularLocation>
        <location evidence="1">Cytoplasm</location>
        <location evidence="1">Cytoskeleton</location>
    </subcellularLocation>
</comment>
<feature type="compositionally biased region" description="Basic and acidic residues" evidence="6">
    <location>
        <begin position="29"/>
        <end position="39"/>
    </location>
</feature>
<feature type="compositionally biased region" description="Polar residues" evidence="6">
    <location>
        <begin position="134"/>
        <end position="148"/>
    </location>
</feature>
<dbReference type="Pfam" id="PF06886">
    <property type="entry name" value="TPX2"/>
    <property type="match status" value="1"/>
</dbReference>
<dbReference type="PANTHER" id="PTHR46372">
    <property type="entry name" value="PROTEIN WVD2-LIKE 3"/>
    <property type="match status" value="1"/>
</dbReference>
<feature type="compositionally biased region" description="Basic and acidic residues" evidence="6">
    <location>
        <begin position="291"/>
        <end position="313"/>
    </location>
</feature>
<feature type="compositionally biased region" description="Polar residues" evidence="6">
    <location>
        <begin position="55"/>
        <end position="64"/>
    </location>
</feature>
<evidence type="ECO:0000256" key="2">
    <source>
        <dbReference type="ARBA" id="ARBA00005885"/>
    </source>
</evidence>